<dbReference type="GO" id="GO:0004644">
    <property type="term" value="F:phosphoribosylglycinamide formyltransferase activity"/>
    <property type="evidence" value="ECO:0007669"/>
    <property type="project" value="UniProtKB-UniRule"/>
</dbReference>
<keyword evidence="3 4" id="KW-0658">Purine biosynthesis</keyword>
<sequence length="217" mass="23336">MTTRKRVAVLISGRGSNMTALIEAAKIPGYPAEIVGVLSNRSDAAGLETAAANGIPTAVRSHRDFPDRNALDAALDDVLRGWNTEIVALAGFMRLLTPRFTERWLGRMINIHPALLPSFKGLHTHEQALAAGVHLHGCTVHFVTPGMDEGPAIMQAAVPVVQGDTPDTLAARVLRAEHRIYPRALAALADGRVSLVDGRVMLTADTLDDEAFVWPKL</sequence>
<gene>
    <name evidence="4 6" type="primary">purN</name>
    <name evidence="6" type="ORF">ML536_10990</name>
</gene>
<protein>
    <recommendedName>
        <fullName evidence="4">Phosphoribosylglycinamide formyltransferase</fullName>
        <ecNumber evidence="4">2.1.2.2</ecNumber>
    </recommendedName>
    <alternativeName>
        <fullName evidence="4">5'-phosphoribosylglycinamide transformylase</fullName>
    </alternativeName>
    <alternativeName>
        <fullName evidence="4">GAR transformylase</fullName>
        <shortName evidence="4">GART</shortName>
    </alternativeName>
</protein>
<evidence type="ECO:0000256" key="4">
    <source>
        <dbReference type="HAMAP-Rule" id="MF_01930"/>
    </source>
</evidence>
<feature type="site" description="Raises pKa of active site His" evidence="4">
    <location>
        <position position="148"/>
    </location>
</feature>
<comment type="function">
    <text evidence="4">Catalyzes the transfer of a formyl group from 10-formyltetrahydrofolate to 5-phospho-ribosyl-glycinamide (GAR), producing 5-phospho-ribosyl-N-formylglycinamide (FGAR) and tetrahydrofolate.</text>
</comment>
<dbReference type="EMBL" id="JALAZD010000001">
    <property type="protein sequence ID" value="MCI0127351.1"/>
    <property type="molecule type" value="Genomic_DNA"/>
</dbReference>
<dbReference type="CDD" id="cd08645">
    <property type="entry name" value="FMT_core_GART"/>
    <property type="match status" value="1"/>
</dbReference>
<evidence type="ECO:0000256" key="3">
    <source>
        <dbReference type="ARBA" id="ARBA00022755"/>
    </source>
</evidence>
<dbReference type="GO" id="GO:0006189">
    <property type="term" value="P:'de novo' IMP biosynthetic process"/>
    <property type="evidence" value="ECO:0007669"/>
    <property type="project" value="UniProtKB-UniRule"/>
</dbReference>
<comment type="caution">
    <text evidence="6">The sequence shown here is derived from an EMBL/GenBank/DDBJ whole genome shotgun (WGS) entry which is preliminary data.</text>
</comment>
<evidence type="ECO:0000313" key="7">
    <source>
        <dbReference type="Proteomes" id="UP001156140"/>
    </source>
</evidence>
<dbReference type="InterPro" id="IPR002376">
    <property type="entry name" value="Formyl_transf_N"/>
</dbReference>
<accession>A0AA41QM10</accession>
<feature type="binding site" evidence="4">
    <location>
        <position position="68"/>
    </location>
    <ligand>
        <name>(6R)-10-formyltetrahydrofolate</name>
        <dbReference type="ChEBI" id="CHEBI:195366"/>
    </ligand>
</feature>
<feature type="binding site" evidence="4">
    <location>
        <begin position="15"/>
        <end position="17"/>
    </location>
    <ligand>
        <name>N(1)-(5-phospho-beta-D-ribosyl)glycinamide</name>
        <dbReference type="ChEBI" id="CHEBI:143788"/>
    </ligand>
</feature>
<keyword evidence="2 4" id="KW-0808">Transferase</keyword>
<dbReference type="RefSeq" id="WP_281735900.1">
    <property type="nucleotide sequence ID" value="NZ_JAKETQ010000001.1"/>
</dbReference>
<dbReference type="NCBIfam" id="TIGR00639">
    <property type="entry name" value="PurN"/>
    <property type="match status" value="1"/>
</dbReference>
<dbReference type="InterPro" id="IPR036477">
    <property type="entry name" value="Formyl_transf_N_sf"/>
</dbReference>
<proteinExistence type="inferred from homology"/>
<dbReference type="InterPro" id="IPR004607">
    <property type="entry name" value="GART"/>
</dbReference>
<dbReference type="GO" id="GO:0005829">
    <property type="term" value="C:cytosol"/>
    <property type="evidence" value="ECO:0007669"/>
    <property type="project" value="TreeGrafter"/>
</dbReference>
<dbReference type="Gene3D" id="3.40.50.170">
    <property type="entry name" value="Formyl transferase, N-terminal domain"/>
    <property type="match status" value="1"/>
</dbReference>
<comment type="pathway">
    <text evidence="1 4">Purine metabolism; IMP biosynthesis via de novo pathway; N(2)-formyl-N(1)-(5-phospho-D-ribosyl)glycinamide from N(1)-(5-phospho-D-ribosyl)glycinamide (10-formyl THF route): step 1/1.</text>
</comment>
<evidence type="ECO:0000256" key="2">
    <source>
        <dbReference type="ARBA" id="ARBA00022679"/>
    </source>
</evidence>
<feature type="binding site" evidence="4">
    <location>
        <begin position="93"/>
        <end position="96"/>
    </location>
    <ligand>
        <name>(6R)-10-formyltetrahydrofolate</name>
        <dbReference type="ChEBI" id="CHEBI:195366"/>
    </ligand>
</feature>
<name>A0AA41QM10_9HYPH</name>
<evidence type="ECO:0000259" key="5">
    <source>
        <dbReference type="Pfam" id="PF00551"/>
    </source>
</evidence>
<feature type="active site" description="Proton donor" evidence="4">
    <location>
        <position position="112"/>
    </location>
</feature>
<keyword evidence="7" id="KW-1185">Reference proteome</keyword>
<dbReference type="EC" id="2.1.2.2" evidence="4"/>
<dbReference type="AlphaFoldDB" id="A0AA41QM10"/>
<dbReference type="PANTHER" id="PTHR43369:SF2">
    <property type="entry name" value="PHOSPHORIBOSYLGLYCINAMIDE FORMYLTRANSFERASE"/>
    <property type="match status" value="1"/>
</dbReference>
<dbReference type="Pfam" id="PF00551">
    <property type="entry name" value="Formyl_trans_N"/>
    <property type="match status" value="1"/>
</dbReference>
<reference evidence="6" key="1">
    <citation type="submission" date="2022-03" db="EMBL/GenBank/DDBJ databases">
        <title>The complete genome sequence of a Methyloterrigena soli.</title>
        <authorList>
            <person name="Zi Z."/>
        </authorList>
    </citation>
    <scope>NUCLEOTIDE SEQUENCE</scope>
    <source>
        <strain evidence="6">M48</strain>
    </source>
</reference>
<dbReference type="PANTHER" id="PTHR43369">
    <property type="entry name" value="PHOSPHORIBOSYLGLYCINAMIDE FORMYLTRANSFERASE"/>
    <property type="match status" value="1"/>
</dbReference>
<dbReference type="HAMAP" id="MF_01930">
    <property type="entry name" value="PurN"/>
    <property type="match status" value="1"/>
</dbReference>
<organism evidence="6 7">
    <name type="scientific">Paradevosia shaoguanensis</name>
    <dbReference type="NCBI Taxonomy" id="1335043"/>
    <lineage>
        <taxon>Bacteria</taxon>
        <taxon>Pseudomonadati</taxon>
        <taxon>Pseudomonadota</taxon>
        <taxon>Alphaproteobacteria</taxon>
        <taxon>Hyphomicrobiales</taxon>
        <taxon>Devosiaceae</taxon>
        <taxon>Paradevosia</taxon>
    </lineage>
</organism>
<evidence type="ECO:0000256" key="1">
    <source>
        <dbReference type="ARBA" id="ARBA00005054"/>
    </source>
</evidence>
<feature type="domain" description="Formyl transferase N-terminal" evidence="5">
    <location>
        <begin position="5"/>
        <end position="185"/>
    </location>
</feature>
<comment type="catalytic activity">
    <reaction evidence="4">
        <text>N(1)-(5-phospho-beta-D-ribosyl)glycinamide + (6R)-10-formyltetrahydrofolate = N(2)-formyl-N(1)-(5-phospho-beta-D-ribosyl)glycinamide + (6S)-5,6,7,8-tetrahydrofolate + H(+)</text>
        <dbReference type="Rhea" id="RHEA:15053"/>
        <dbReference type="ChEBI" id="CHEBI:15378"/>
        <dbReference type="ChEBI" id="CHEBI:57453"/>
        <dbReference type="ChEBI" id="CHEBI:143788"/>
        <dbReference type="ChEBI" id="CHEBI:147286"/>
        <dbReference type="ChEBI" id="CHEBI:195366"/>
        <dbReference type="EC" id="2.1.2.2"/>
    </reaction>
</comment>
<dbReference type="Proteomes" id="UP001156140">
    <property type="component" value="Unassembled WGS sequence"/>
</dbReference>
<evidence type="ECO:0000313" key="6">
    <source>
        <dbReference type="EMBL" id="MCI0127351.1"/>
    </source>
</evidence>
<feature type="binding site" evidence="4">
    <location>
        <position position="110"/>
    </location>
    <ligand>
        <name>(6R)-10-formyltetrahydrofolate</name>
        <dbReference type="ChEBI" id="CHEBI:195366"/>
    </ligand>
</feature>
<dbReference type="SUPFAM" id="SSF53328">
    <property type="entry name" value="Formyltransferase"/>
    <property type="match status" value="1"/>
</dbReference>
<comment type="similarity">
    <text evidence="4">Belongs to the GART family.</text>
</comment>